<dbReference type="InterPro" id="IPR027417">
    <property type="entry name" value="P-loop_NTPase"/>
</dbReference>
<dbReference type="EMBL" id="JARKHS020036464">
    <property type="protein sequence ID" value="KAK8756155.1"/>
    <property type="molecule type" value="Genomic_DNA"/>
</dbReference>
<evidence type="ECO:0000313" key="5">
    <source>
        <dbReference type="Proteomes" id="UP001321473"/>
    </source>
</evidence>
<comment type="similarity">
    <text evidence="1">Belongs to the sulfotransferase 1 family.</text>
</comment>
<evidence type="ECO:0000256" key="2">
    <source>
        <dbReference type="ARBA" id="ARBA00022679"/>
    </source>
</evidence>
<evidence type="ECO:0000313" key="4">
    <source>
        <dbReference type="EMBL" id="KAK8756155.1"/>
    </source>
</evidence>
<name>A0AAQ4D115_AMBAM</name>
<accession>A0AAQ4D115</accession>
<dbReference type="SUPFAM" id="SSF52540">
    <property type="entry name" value="P-loop containing nucleoside triphosphate hydrolases"/>
    <property type="match status" value="1"/>
</dbReference>
<proteinExistence type="inferred from homology"/>
<keyword evidence="2" id="KW-0808">Transferase</keyword>
<feature type="domain" description="Sulfotransferase" evidence="3">
    <location>
        <begin position="177"/>
        <end position="229"/>
    </location>
</feature>
<comment type="caution">
    <text evidence="4">The sequence shown here is derived from an EMBL/GenBank/DDBJ whole genome shotgun (WGS) entry which is preliminary data.</text>
</comment>
<gene>
    <name evidence="4" type="ORF">V5799_001143</name>
</gene>
<dbReference type="InterPro" id="IPR000863">
    <property type="entry name" value="Sulfotransferase_dom"/>
</dbReference>
<organism evidence="4 5">
    <name type="scientific">Amblyomma americanum</name>
    <name type="common">Lone star tick</name>
    <dbReference type="NCBI Taxonomy" id="6943"/>
    <lineage>
        <taxon>Eukaryota</taxon>
        <taxon>Metazoa</taxon>
        <taxon>Ecdysozoa</taxon>
        <taxon>Arthropoda</taxon>
        <taxon>Chelicerata</taxon>
        <taxon>Arachnida</taxon>
        <taxon>Acari</taxon>
        <taxon>Parasitiformes</taxon>
        <taxon>Ixodida</taxon>
        <taxon>Ixodoidea</taxon>
        <taxon>Ixodidae</taxon>
        <taxon>Amblyomminae</taxon>
        <taxon>Amblyomma</taxon>
    </lineage>
</organism>
<reference evidence="4 5" key="1">
    <citation type="journal article" date="2023" name="Arcadia Sci">
        <title>De novo assembly of a long-read Amblyomma americanum tick genome.</title>
        <authorList>
            <person name="Chou S."/>
            <person name="Poskanzer K.E."/>
            <person name="Rollins M."/>
            <person name="Thuy-Boun P.S."/>
        </authorList>
    </citation>
    <scope>NUCLEOTIDE SEQUENCE [LARGE SCALE GENOMIC DNA]</scope>
    <source>
        <strain evidence="4">F_SG_1</strain>
        <tissue evidence="4">Salivary glands</tissue>
    </source>
</reference>
<evidence type="ECO:0000256" key="1">
    <source>
        <dbReference type="ARBA" id="ARBA00005771"/>
    </source>
</evidence>
<dbReference type="PANTHER" id="PTHR11783">
    <property type="entry name" value="SULFOTRANSFERASE SULT"/>
    <property type="match status" value="1"/>
</dbReference>
<keyword evidence="5" id="KW-1185">Reference proteome</keyword>
<sequence>MSPFLDARGAEGAKHPSRNGPLLTHLPPCVFQPVKGSKYIYVARNPNDCAVSFYHFLNGFQQRDFVDFDEFLTLFLSGKVPYGDYFDHLLFWYGRREDSNIHFVTYEQLKQDTREEVLKMADFLGAEHGTALRQDETLICKVLEACRLDNMRTFIKENPVDRFQRATHVLCAASGESNEALKNHEEVGGEIRNTSDFLRKGVVGDWKGYFTREQMEKTKAWIEEKTQGSDVMNLWQDFGLP</sequence>
<dbReference type="Pfam" id="PF00685">
    <property type="entry name" value="Sulfotransfer_1"/>
    <property type="match status" value="2"/>
</dbReference>
<dbReference type="Proteomes" id="UP001321473">
    <property type="component" value="Unassembled WGS sequence"/>
</dbReference>
<evidence type="ECO:0000259" key="3">
    <source>
        <dbReference type="Pfam" id="PF00685"/>
    </source>
</evidence>
<protein>
    <recommendedName>
        <fullName evidence="3">Sulfotransferase domain-containing protein</fullName>
    </recommendedName>
</protein>
<feature type="domain" description="Sulfotransferase" evidence="3">
    <location>
        <begin position="15"/>
        <end position="158"/>
    </location>
</feature>
<dbReference type="AlphaFoldDB" id="A0AAQ4D115"/>
<dbReference type="Gene3D" id="3.40.50.300">
    <property type="entry name" value="P-loop containing nucleotide triphosphate hydrolases"/>
    <property type="match status" value="1"/>
</dbReference>
<dbReference type="GO" id="GO:0008146">
    <property type="term" value="F:sulfotransferase activity"/>
    <property type="evidence" value="ECO:0007669"/>
    <property type="project" value="InterPro"/>
</dbReference>